<dbReference type="InterPro" id="IPR003777">
    <property type="entry name" value="XdhC_CoxI"/>
</dbReference>
<dbReference type="PANTHER" id="PTHR30388">
    <property type="entry name" value="ALDEHYDE OXIDOREDUCTASE MOLYBDENUM COFACTOR ASSEMBLY PROTEIN"/>
    <property type="match status" value="1"/>
</dbReference>
<comment type="caution">
    <text evidence="3">The sequence shown here is derived from an EMBL/GenBank/DDBJ whole genome shotgun (WGS) entry which is preliminary data.</text>
</comment>
<evidence type="ECO:0000259" key="1">
    <source>
        <dbReference type="Pfam" id="PF02625"/>
    </source>
</evidence>
<dbReference type="Gene3D" id="3.40.50.720">
    <property type="entry name" value="NAD(P)-binding Rossmann-like Domain"/>
    <property type="match status" value="1"/>
</dbReference>
<reference evidence="3 4" key="1">
    <citation type="submission" date="2017-03" db="EMBL/GenBank/DDBJ databases">
        <title>Draft genome sequence of Streptomyces scabrisporus NF3, endophyte isolated from Amphipterygium adstringens.</title>
        <authorList>
            <person name="Vazquez M."/>
            <person name="Ceapa C.D."/>
            <person name="Rodriguez Luna D."/>
            <person name="Sanchez Esquivel S."/>
        </authorList>
    </citation>
    <scope>NUCLEOTIDE SEQUENCE [LARGE SCALE GENOMIC DNA]</scope>
    <source>
        <strain evidence="3 4">NF3</strain>
    </source>
</reference>
<feature type="domain" description="XdhC- CoxI" evidence="1">
    <location>
        <begin position="11"/>
        <end position="78"/>
    </location>
</feature>
<gene>
    <name evidence="3" type="ORF">B4N89_34810</name>
</gene>
<evidence type="ECO:0000313" key="3">
    <source>
        <dbReference type="EMBL" id="OPC79235.1"/>
    </source>
</evidence>
<dbReference type="RefSeq" id="WP_078980451.1">
    <property type="nucleotide sequence ID" value="NZ_MWQN01000002.1"/>
</dbReference>
<dbReference type="STRING" id="159449.B4N89_34810"/>
<accession>A0A1T3NR64</accession>
<sequence>MRELLDHLEAWYRTGRTFALATVVSTLRSAPRDAGAVMAVSADGVALGSVSGGCVEGAVYELAMEVVEDGRPRTAAYGISDDDALMVGLTCGGTLEVYVEPVDPIRFPEFPELITALREGRPIAVATVVSTPTPERLGTRVLVGPDEGDGDDPRTDSIRAMLDADRTALASSDGDGLVPVQALGVRQDEVVFVRSHVPRPRLLVFGSNDYAVAVARAGAFAGFRVTVCDARPVFATADRFPGVDELVVDWPDRYLADTRVDARTAICVLTHDPKFDVPVLVRALRMPVGYVGAMGSRRAHEDRLLRLREAGVTDAELERLHSPIGLDLGARTPQETAIAVLAEIIQSHHGGTTRPLSLTSGRIHR</sequence>
<dbReference type="Proteomes" id="UP000190037">
    <property type="component" value="Unassembled WGS sequence"/>
</dbReference>
<dbReference type="Pfam" id="PF02625">
    <property type="entry name" value="XdhC_CoxI"/>
    <property type="match status" value="1"/>
</dbReference>
<dbReference type="AlphaFoldDB" id="A0A1T3NR64"/>
<protein>
    <submittedName>
        <fullName evidence="3">XshC-Cox1 family protein</fullName>
    </submittedName>
</protein>
<dbReference type="OrthoDB" id="9815497at2"/>
<dbReference type="InterPro" id="IPR027051">
    <property type="entry name" value="XdhC_Rossmann_dom"/>
</dbReference>
<proteinExistence type="predicted"/>
<dbReference type="InterPro" id="IPR052698">
    <property type="entry name" value="MoCofactor_Util/Proc"/>
</dbReference>
<evidence type="ECO:0000259" key="2">
    <source>
        <dbReference type="Pfam" id="PF13478"/>
    </source>
</evidence>
<dbReference type="PANTHER" id="PTHR30388:SF4">
    <property type="entry name" value="MOLYBDENUM COFACTOR INSERTION CHAPERONE PAOD"/>
    <property type="match status" value="1"/>
</dbReference>
<name>A0A1T3NR64_9ACTN</name>
<dbReference type="EMBL" id="MWQN01000002">
    <property type="protein sequence ID" value="OPC79235.1"/>
    <property type="molecule type" value="Genomic_DNA"/>
</dbReference>
<evidence type="ECO:0000313" key="4">
    <source>
        <dbReference type="Proteomes" id="UP000190037"/>
    </source>
</evidence>
<keyword evidence="4" id="KW-1185">Reference proteome</keyword>
<dbReference type="Pfam" id="PF13478">
    <property type="entry name" value="XdhC_C"/>
    <property type="match status" value="1"/>
</dbReference>
<organism evidence="3 4">
    <name type="scientific">Embleya scabrispora</name>
    <dbReference type="NCBI Taxonomy" id="159449"/>
    <lineage>
        <taxon>Bacteria</taxon>
        <taxon>Bacillati</taxon>
        <taxon>Actinomycetota</taxon>
        <taxon>Actinomycetes</taxon>
        <taxon>Kitasatosporales</taxon>
        <taxon>Streptomycetaceae</taxon>
        <taxon>Embleya</taxon>
    </lineage>
</organism>
<feature type="domain" description="XdhC Rossmann" evidence="2">
    <location>
        <begin position="202"/>
        <end position="344"/>
    </location>
</feature>